<feature type="domain" description="Fibrinogen C-terminal" evidence="2">
    <location>
        <begin position="275"/>
        <end position="449"/>
    </location>
</feature>
<dbReference type="Proteomes" id="UP000095280">
    <property type="component" value="Unplaced"/>
</dbReference>
<dbReference type="Gene3D" id="4.10.530.10">
    <property type="entry name" value="Gamma-fibrinogen Carboxyl Terminal Fragment, domain 2"/>
    <property type="match status" value="1"/>
</dbReference>
<dbReference type="PROSITE" id="PS51406">
    <property type="entry name" value="FIBRINOGEN_C_2"/>
    <property type="match status" value="2"/>
</dbReference>
<proteinExistence type="predicted"/>
<keyword evidence="3" id="KW-1185">Reference proteome</keyword>
<dbReference type="Gene3D" id="3.90.215.10">
    <property type="entry name" value="Gamma Fibrinogen, chain A, domain 1"/>
    <property type="match status" value="2"/>
</dbReference>
<organism evidence="3 4">
    <name type="scientific">Macrostomum lignano</name>
    <dbReference type="NCBI Taxonomy" id="282301"/>
    <lineage>
        <taxon>Eukaryota</taxon>
        <taxon>Metazoa</taxon>
        <taxon>Spiralia</taxon>
        <taxon>Lophotrochozoa</taxon>
        <taxon>Platyhelminthes</taxon>
        <taxon>Rhabditophora</taxon>
        <taxon>Macrostomorpha</taxon>
        <taxon>Macrostomida</taxon>
        <taxon>Macrostomidae</taxon>
        <taxon>Macrostomum</taxon>
    </lineage>
</organism>
<sequence>VKRLESLGASWCWRTFQHRVDATVDFNRDWTDYVSGFGQGEDRNFWMGLQAIHLLTRAGDRRVRWEMSSWNGSWWWWENAVLIVEDASQEYRVTVGKQDVDRSNVIECPKNALESMDNQKFSTKGNDQDSYSYGSCANLYRSGWWFKSCFCFNPNGIYYSPPTALDLSRYDLLSFGISFSGSVPPDPSMYPLDYRQSMKTFDQRVGTERGRNTAMLHINILALFIGSASVAAATFMSSEWRAQRDDLAEYLVDRAVRTASRIQCASLASERHQAVSFSSDEAVCRLLSCRLGRSGCRKCRNAAKSGLPLLMVRRLESLGASWCWRTFQHRVDATVDFNRDWTDYVSGFGQGEDRNFWMGLQAIHLLTRAGDRRVRWEMSSWNGSWWWWENAELIVEDASQGYRVTVGEQDVDRSNVIECRKNGWQSMDNQKFSTPDVDQDGNSGVSCAN</sequence>
<dbReference type="InterPro" id="IPR036056">
    <property type="entry name" value="Fibrinogen-like_C"/>
</dbReference>
<protein>
    <submittedName>
        <fullName evidence="4">Fibrinogen C-terminal domain-containing protein</fullName>
    </submittedName>
</protein>
<dbReference type="InterPro" id="IPR002181">
    <property type="entry name" value="Fibrinogen_a/b/g_C_dom"/>
</dbReference>
<evidence type="ECO:0000256" key="1">
    <source>
        <dbReference type="SAM" id="MobiDB-lite"/>
    </source>
</evidence>
<dbReference type="GO" id="GO:0005615">
    <property type="term" value="C:extracellular space"/>
    <property type="evidence" value="ECO:0007669"/>
    <property type="project" value="TreeGrafter"/>
</dbReference>
<evidence type="ECO:0000259" key="2">
    <source>
        <dbReference type="PROSITE" id="PS51406"/>
    </source>
</evidence>
<dbReference type="PANTHER" id="PTHR19143">
    <property type="entry name" value="FIBRINOGEN/TENASCIN/ANGIOPOEITIN"/>
    <property type="match status" value="1"/>
</dbReference>
<feature type="region of interest" description="Disordered" evidence="1">
    <location>
        <begin position="427"/>
        <end position="449"/>
    </location>
</feature>
<feature type="compositionally biased region" description="Polar residues" evidence="1">
    <location>
        <begin position="440"/>
        <end position="449"/>
    </location>
</feature>
<dbReference type="InterPro" id="IPR014716">
    <property type="entry name" value="Fibrinogen_a/b/g_C_1"/>
</dbReference>
<evidence type="ECO:0000313" key="3">
    <source>
        <dbReference type="Proteomes" id="UP000095280"/>
    </source>
</evidence>
<dbReference type="SMART" id="SM00186">
    <property type="entry name" value="FBG"/>
    <property type="match status" value="1"/>
</dbReference>
<feature type="domain" description="Fibrinogen C-terminal" evidence="2">
    <location>
        <begin position="1"/>
        <end position="159"/>
    </location>
</feature>
<evidence type="ECO:0000313" key="4">
    <source>
        <dbReference type="WBParaSite" id="maker-uti_cns_0001428-snap-gene-1.8-mRNA-1"/>
    </source>
</evidence>
<accession>A0A1I8GCZ1</accession>
<dbReference type="SUPFAM" id="SSF56496">
    <property type="entry name" value="Fibrinogen C-terminal domain-like"/>
    <property type="match status" value="2"/>
</dbReference>
<dbReference type="WBParaSite" id="maker-uti_cns_0001428-snap-gene-1.8-mRNA-1">
    <property type="protein sequence ID" value="maker-uti_cns_0001428-snap-gene-1.8-mRNA-1"/>
    <property type="gene ID" value="maker-uti_cns_0001428-snap-gene-1.8"/>
</dbReference>
<dbReference type="InterPro" id="IPR050373">
    <property type="entry name" value="Fibrinogen_C-term_domain"/>
</dbReference>
<reference evidence="4" key="1">
    <citation type="submission" date="2016-11" db="UniProtKB">
        <authorList>
            <consortium name="WormBaseParasite"/>
        </authorList>
    </citation>
    <scope>IDENTIFICATION</scope>
</reference>
<dbReference type="AlphaFoldDB" id="A0A1I8GCZ1"/>
<name>A0A1I8GCZ1_9PLAT</name>
<dbReference type="Pfam" id="PF00147">
    <property type="entry name" value="Fibrinogen_C"/>
    <property type="match status" value="2"/>
</dbReference>